<feature type="region of interest" description="Disordered" evidence="2">
    <location>
        <begin position="242"/>
        <end position="264"/>
    </location>
</feature>
<dbReference type="EMBL" id="JBFTWV010000032">
    <property type="protein sequence ID" value="KAL2795690.1"/>
    <property type="molecule type" value="Genomic_DNA"/>
</dbReference>
<dbReference type="InterPro" id="IPR036770">
    <property type="entry name" value="Ankyrin_rpt-contain_sf"/>
</dbReference>
<dbReference type="PROSITE" id="PS50297">
    <property type="entry name" value="ANK_REP_REGION"/>
    <property type="match status" value="1"/>
</dbReference>
<proteinExistence type="predicted"/>
<accession>A0ABR4GAU2</accession>
<dbReference type="SMART" id="SM00248">
    <property type="entry name" value="ANK"/>
    <property type="match status" value="7"/>
</dbReference>
<evidence type="ECO:0000256" key="1">
    <source>
        <dbReference type="PROSITE-ProRule" id="PRU00023"/>
    </source>
</evidence>
<dbReference type="PROSITE" id="PS50088">
    <property type="entry name" value="ANK_REPEAT"/>
    <property type="match status" value="2"/>
</dbReference>
<evidence type="ECO:0000313" key="4">
    <source>
        <dbReference type="Proteomes" id="UP001610563"/>
    </source>
</evidence>
<dbReference type="InterPro" id="IPR051616">
    <property type="entry name" value="Cul2-RING_E3_ligase_SR"/>
</dbReference>
<gene>
    <name evidence="3" type="ORF">BJX66DRAFT_301140</name>
</gene>
<protein>
    <submittedName>
        <fullName evidence="3">Ankyrin repeat-containing domain protein</fullName>
    </submittedName>
</protein>
<dbReference type="Gene3D" id="1.25.40.20">
    <property type="entry name" value="Ankyrin repeat-containing domain"/>
    <property type="match status" value="3"/>
</dbReference>
<dbReference type="InterPro" id="IPR002110">
    <property type="entry name" value="Ankyrin_rpt"/>
</dbReference>
<reference evidence="3 4" key="1">
    <citation type="submission" date="2024-07" db="EMBL/GenBank/DDBJ databases">
        <title>Section-level genome sequencing and comparative genomics of Aspergillus sections Usti and Cavernicolus.</title>
        <authorList>
            <consortium name="Lawrence Berkeley National Laboratory"/>
            <person name="Nybo J.L."/>
            <person name="Vesth T.C."/>
            <person name="Theobald S."/>
            <person name="Frisvad J.C."/>
            <person name="Larsen T.O."/>
            <person name="Kjaerboelling I."/>
            <person name="Rothschild-Mancinelli K."/>
            <person name="Lyhne E.K."/>
            <person name="Kogle M.E."/>
            <person name="Barry K."/>
            <person name="Clum A."/>
            <person name="Na H."/>
            <person name="Ledsgaard L."/>
            <person name="Lin J."/>
            <person name="Lipzen A."/>
            <person name="Kuo A."/>
            <person name="Riley R."/>
            <person name="Mondo S."/>
            <person name="Labutti K."/>
            <person name="Haridas S."/>
            <person name="Pangalinan J."/>
            <person name="Salamov A.A."/>
            <person name="Simmons B.A."/>
            <person name="Magnuson J.K."/>
            <person name="Chen J."/>
            <person name="Drula E."/>
            <person name="Henrissat B."/>
            <person name="Wiebenga A."/>
            <person name="Lubbers R.J."/>
            <person name="Gomes A.C."/>
            <person name="Makela M.R."/>
            <person name="Stajich J."/>
            <person name="Grigoriev I.V."/>
            <person name="Mortensen U.H."/>
            <person name="De Vries R.P."/>
            <person name="Baker S.E."/>
            <person name="Andersen M.R."/>
        </authorList>
    </citation>
    <scope>NUCLEOTIDE SEQUENCE [LARGE SCALE GENOMIC DNA]</scope>
    <source>
        <strain evidence="3 4">CBS 209.92</strain>
    </source>
</reference>
<dbReference type="PANTHER" id="PTHR46224:SF64">
    <property type="entry name" value="IQ MOTIF AND ANKYRIN REPEAT DOMAIN-CONTAINING PROTEIN 1"/>
    <property type="match status" value="1"/>
</dbReference>
<name>A0ABR4GAU2_9EURO</name>
<evidence type="ECO:0000256" key="2">
    <source>
        <dbReference type="SAM" id="MobiDB-lite"/>
    </source>
</evidence>
<comment type="caution">
    <text evidence="3">The sequence shown here is derived from an EMBL/GenBank/DDBJ whole genome shotgun (WGS) entry which is preliminary data.</text>
</comment>
<evidence type="ECO:0000313" key="3">
    <source>
        <dbReference type="EMBL" id="KAL2795690.1"/>
    </source>
</evidence>
<dbReference type="Pfam" id="PF00023">
    <property type="entry name" value="Ank"/>
    <property type="match status" value="1"/>
</dbReference>
<keyword evidence="1" id="KW-0040">ANK repeat</keyword>
<dbReference type="Proteomes" id="UP001610563">
    <property type="component" value="Unassembled WGS sequence"/>
</dbReference>
<keyword evidence="4" id="KW-1185">Reference proteome</keyword>
<feature type="repeat" description="ANK" evidence="1">
    <location>
        <begin position="306"/>
        <end position="338"/>
    </location>
</feature>
<dbReference type="PANTHER" id="PTHR46224">
    <property type="entry name" value="ANKYRIN REPEAT FAMILY PROTEIN"/>
    <property type="match status" value="1"/>
</dbReference>
<dbReference type="Pfam" id="PF13637">
    <property type="entry name" value="Ank_4"/>
    <property type="match status" value="1"/>
</dbReference>
<dbReference type="SUPFAM" id="SSF48403">
    <property type="entry name" value="Ankyrin repeat"/>
    <property type="match status" value="2"/>
</dbReference>
<feature type="repeat" description="ANK" evidence="1">
    <location>
        <begin position="48"/>
        <end position="76"/>
    </location>
</feature>
<sequence>MLLAASFGHEHIVALLYEKGCVDLDTEGTSRYAGDVDSPYGPYRASDCTATPLVCAIIEGHEKVVRVLLELGANPNCPVPTGYRSNKTPMGLAAIHGNPAVLKLLIEAQIEKNVECAPADFASQLERCLYLAARADDCASVQVLLEAGARPSNSNVEDPDGLAKYALNCKNLHISELLIQNGYVPTMEQLCSALLSGTVKEIPLLMQYVDFAVLAAAAACGNLPLVRDLIVSRGWKVDGPAVTRPSSTRGRGAFSPMVSQGGRSRQHPGIPLICAAQCGQLRVVEFLLAHGANPWGPRLSDRNRNGPTSSLAAAVRGGDAEIVSLLLDHGVDPNAAHDRETVLFDLIKNEAVFKVLLDGGMDFDLWPNYDGNPLTSSVVRFGTGGVARLMCERGVDFDHPTIIPNGGCDRGEYTLGLMELLAQARDLSVLHALMDHGGFDPRPDHPNAGRALLEAVIERNIFYLRFLLFERGFDPRALAVESDLVFFAAARASESDAGRMLDILLEEKGLDIEALDCAGQTPLLQAVQRQMNYEPQLETVRLLLSRGANPIFQCPRAGCEFPLMVVSMTWWWDAKGIIKDLCNAIEERKISFDEVKPQLLRAMEGAEGEESKGIFRILRRLYWRGQYPVQLD</sequence>
<dbReference type="Pfam" id="PF12796">
    <property type="entry name" value="Ank_2"/>
    <property type="match status" value="1"/>
</dbReference>
<organism evidence="3 4">
    <name type="scientific">Aspergillus keveii</name>
    <dbReference type="NCBI Taxonomy" id="714993"/>
    <lineage>
        <taxon>Eukaryota</taxon>
        <taxon>Fungi</taxon>
        <taxon>Dikarya</taxon>
        <taxon>Ascomycota</taxon>
        <taxon>Pezizomycotina</taxon>
        <taxon>Eurotiomycetes</taxon>
        <taxon>Eurotiomycetidae</taxon>
        <taxon>Eurotiales</taxon>
        <taxon>Aspergillaceae</taxon>
        <taxon>Aspergillus</taxon>
        <taxon>Aspergillus subgen. Nidulantes</taxon>
    </lineage>
</organism>